<dbReference type="RefSeq" id="WP_069520577.1">
    <property type="nucleotide sequence ID" value="NZ_FOFP01000010.1"/>
</dbReference>
<accession>A0ABY1BGC2</accession>
<organism evidence="2 3">
    <name type="scientific">Pseudomonas cuatrocienegasensis</name>
    <dbReference type="NCBI Taxonomy" id="543360"/>
    <lineage>
        <taxon>Bacteria</taxon>
        <taxon>Pseudomonadati</taxon>
        <taxon>Pseudomonadota</taxon>
        <taxon>Gammaproteobacteria</taxon>
        <taxon>Pseudomonadales</taxon>
        <taxon>Pseudomonadaceae</taxon>
        <taxon>Pseudomonas</taxon>
    </lineage>
</organism>
<proteinExistence type="predicted"/>
<reference evidence="2 3" key="1">
    <citation type="submission" date="2016-10" db="EMBL/GenBank/DDBJ databases">
        <authorList>
            <person name="Varghese N."/>
            <person name="Submissions S."/>
        </authorList>
    </citation>
    <scope>NUCLEOTIDE SEQUENCE [LARGE SCALE GENOMIC DNA]</scope>
    <source>
        <strain evidence="2 3">CIP 109853</strain>
    </source>
</reference>
<keyword evidence="1" id="KW-0732">Signal</keyword>
<feature type="signal peptide" evidence="1">
    <location>
        <begin position="1"/>
        <end position="23"/>
    </location>
</feature>
<keyword evidence="3" id="KW-1185">Reference proteome</keyword>
<comment type="caution">
    <text evidence="2">The sequence shown here is derived from an EMBL/GenBank/DDBJ whole genome shotgun (WGS) entry which is preliminary data.</text>
</comment>
<name>A0ABY1BGC2_9PSED</name>
<dbReference type="PANTHER" id="PTHR38834">
    <property type="entry name" value="PERIPLASMIC SUBSTRATE BINDING PROTEIN FAMILY 3"/>
    <property type="match status" value="1"/>
</dbReference>
<feature type="chain" id="PRO_5046406307" evidence="1">
    <location>
        <begin position="24"/>
        <end position="244"/>
    </location>
</feature>
<evidence type="ECO:0000313" key="3">
    <source>
        <dbReference type="Proteomes" id="UP000198512"/>
    </source>
</evidence>
<dbReference type="SUPFAM" id="SSF53850">
    <property type="entry name" value="Periplasmic binding protein-like II"/>
    <property type="match status" value="1"/>
</dbReference>
<sequence>MTFAYRGAWLTAVLLMFCGAVRAETIQAVTEDSLHAFMDGDKVSGPATAVVASTLKTAGLDYHLALYPWARAYDMALQQPNVLIYLILRTPQRESLFKWVGEVKRYEPYLYKLKQRQDIQVNNLEDAKRYPIGVVRDDVRHAYFKAQGFSKLFVASQNRDTMKQLFNGQIDLLPLIEGDAMRLSKEAGGDFASLEQVMPLADLTTGLYLAYSNSTDDAIVERTRNAFEQLRSTGEVARLMGSNP</sequence>
<dbReference type="PANTHER" id="PTHR38834:SF3">
    <property type="entry name" value="SOLUTE-BINDING PROTEIN FAMILY 3_N-TERMINAL DOMAIN-CONTAINING PROTEIN"/>
    <property type="match status" value="1"/>
</dbReference>
<dbReference type="EMBL" id="FOFP01000010">
    <property type="protein sequence ID" value="SEQ80176.1"/>
    <property type="molecule type" value="Genomic_DNA"/>
</dbReference>
<dbReference type="Gene3D" id="3.40.190.10">
    <property type="entry name" value="Periplasmic binding protein-like II"/>
    <property type="match status" value="2"/>
</dbReference>
<evidence type="ECO:0000313" key="2">
    <source>
        <dbReference type="EMBL" id="SEQ80176.1"/>
    </source>
</evidence>
<evidence type="ECO:0000256" key="1">
    <source>
        <dbReference type="SAM" id="SignalP"/>
    </source>
</evidence>
<gene>
    <name evidence="2" type="ORF">SAMN05216600_11028</name>
</gene>
<protein>
    <submittedName>
        <fullName evidence="2">Polar amino acid transport system substrate-binding protein</fullName>
    </submittedName>
</protein>
<dbReference type="Proteomes" id="UP000198512">
    <property type="component" value="Unassembled WGS sequence"/>
</dbReference>